<accession>A0ABS7YGD5</accession>
<dbReference type="Proteomes" id="UP001199044">
    <property type="component" value="Unassembled WGS sequence"/>
</dbReference>
<dbReference type="CDD" id="cd00580">
    <property type="entry name" value="CHMI"/>
    <property type="match status" value="1"/>
</dbReference>
<proteinExistence type="predicted"/>
<dbReference type="EMBL" id="JAIWIU010000006">
    <property type="protein sequence ID" value="MCA2014730.1"/>
    <property type="molecule type" value="Genomic_DNA"/>
</dbReference>
<evidence type="ECO:0000313" key="2">
    <source>
        <dbReference type="Proteomes" id="UP001199044"/>
    </source>
</evidence>
<dbReference type="Pfam" id="PF02962">
    <property type="entry name" value="CHMI"/>
    <property type="match status" value="1"/>
</dbReference>
<keyword evidence="2" id="KW-1185">Reference proteome</keyword>
<dbReference type="RefSeq" id="WP_068715449.1">
    <property type="nucleotide sequence ID" value="NZ_AP014635.1"/>
</dbReference>
<comment type="caution">
    <text evidence="1">The sequence shown here is derived from an EMBL/GenBank/DDBJ whole genome shotgun (WGS) entry which is preliminary data.</text>
</comment>
<dbReference type="InterPro" id="IPR004220">
    <property type="entry name" value="5-COMe_2-OHmuconate_Isoase"/>
</dbReference>
<evidence type="ECO:0000313" key="1">
    <source>
        <dbReference type="EMBL" id="MCA2014730.1"/>
    </source>
</evidence>
<reference evidence="2" key="1">
    <citation type="submission" date="2023-07" db="EMBL/GenBank/DDBJ databases">
        <title>Molecular identification of indigenous halophilic bacteria isolated from red sea cost, biodegradation of synthetic dyes and assessment of degraded metabolite toxicity.</title>
        <authorList>
            <person name="Chaieb K."/>
            <person name="Altayb H.N."/>
        </authorList>
    </citation>
    <scope>NUCLEOTIDE SEQUENCE [LARGE SCALE GENOMIC DNA]</scope>
    <source>
        <strain evidence="2">K20</strain>
    </source>
</reference>
<organism evidence="1 2">
    <name type="scientific">Vibrio tritonius</name>
    <dbReference type="NCBI Taxonomy" id="1435069"/>
    <lineage>
        <taxon>Bacteria</taxon>
        <taxon>Pseudomonadati</taxon>
        <taxon>Pseudomonadota</taxon>
        <taxon>Gammaproteobacteria</taxon>
        <taxon>Vibrionales</taxon>
        <taxon>Vibrionaceae</taxon>
        <taxon>Vibrio</taxon>
    </lineage>
</organism>
<sequence>MPNLMMEYSHSVDERVNIQKLLEDLHQVAIESGLFEVSAVKSRAISCHDWLIGEEADSQDFIHITFELLSGRTQEQKKELANQLMQVLKDQVGSIRSLTINIRDMDRESFLKVTN</sequence>
<dbReference type="PANTHER" id="PTHR37950:SF1">
    <property type="entry name" value="4-HYDROXYPHENYLACETATE CATABOLISM PROTEIN"/>
    <property type="match status" value="1"/>
</dbReference>
<gene>
    <name evidence="1" type="ORF">LDJ79_01320</name>
</gene>
<dbReference type="PANTHER" id="PTHR37950">
    <property type="entry name" value="4-HYDROXYPHENYLACETATE CATABOLISM PROTEIN"/>
    <property type="match status" value="1"/>
</dbReference>
<dbReference type="InterPro" id="IPR014347">
    <property type="entry name" value="Tautomerase/MIF_sf"/>
</dbReference>
<name>A0ABS7YGD5_9VIBR</name>
<protein>
    <submittedName>
        <fullName evidence="1">5-carboxymethyl-2-hydroxymuconate Delta-isomerase</fullName>
    </submittedName>
</protein>
<dbReference type="SUPFAM" id="SSF55331">
    <property type="entry name" value="Tautomerase/MIF"/>
    <property type="match status" value="1"/>
</dbReference>
<dbReference type="Gene3D" id="3.30.429.10">
    <property type="entry name" value="Macrophage Migration Inhibitory Factor"/>
    <property type="match status" value="1"/>
</dbReference>